<dbReference type="InterPro" id="IPR016181">
    <property type="entry name" value="Acyl_CoA_acyltransferase"/>
</dbReference>
<keyword evidence="2" id="KW-0012">Acyltransferase</keyword>
<feature type="domain" description="N-acetyltransferase" evidence="3">
    <location>
        <begin position="1"/>
        <end position="140"/>
    </location>
</feature>
<dbReference type="InterPro" id="IPR050832">
    <property type="entry name" value="Bact_Acetyltransf"/>
</dbReference>
<dbReference type="EMBL" id="QBKN01000003">
    <property type="protein sequence ID" value="PTX51323.1"/>
    <property type="molecule type" value="Genomic_DNA"/>
</dbReference>
<dbReference type="OrthoDB" id="9796171at2"/>
<dbReference type="GO" id="GO:0016747">
    <property type="term" value="F:acyltransferase activity, transferring groups other than amino-acyl groups"/>
    <property type="evidence" value="ECO:0007669"/>
    <property type="project" value="InterPro"/>
</dbReference>
<keyword evidence="5" id="KW-1185">Reference proteome</keyword>
<accession>A0A2T6B5L4</accession>
<evidence type="ECO:0000256" key="1">
    <source>
        <dbReference type="ARBA" id="ARBA00022679"/>
    </source>
</evidence>
<dbReference type="RefSeq" id="WP_107974721.1">
    <property type="nucleotide sequence ID" value="NZ_BMEZ01000003.1"/>
</dbReference>
<protein>
    <submittedName>
        <fullName evidence="4">ElaA protein</fullName>
    </submittedName>
</protein>
<comment type="caution">
    <text evidence="4">The sequence shown here is derived from an EMBL/GenBank/DDBJ whole genome shotgun (WGS) entry which is preliminary data.</text>
</comment>
<dbReference type="SUPFAM" id="SSF55729">
    <property type="entry name" value="Acyl-CoA N-acyltransferases (Nat)"/>
    <property type="match status" value="1"/>
</dbReference>
<keyword evidence="1" id="KW-0808">Transferase</keyword>
<dbReference type="CDD" id="cd04301">
    <property type="entry name" value="NAT_SF"/>
    <property type="match status" value="1"/>
</dbReference>
<dbReference type="InterPro" id="IPR000182">
    <property type="entry name" value="GNAT_dom"/>
</dbReference>
<organism evidence="4 5">
    <name type="scientific">Allosediminivita pacifica</name>
    <dbReference type="NCBI Taxonomy" id="1267769"/>
    <lineage>
        <taxon>Bacteria</taxon>
        <taxon>Pseudomonadati</taxon>
        <taxon>Pseudomonadota</taxon>
        <taxon>Alphaproteobacteria</taxon>
        <taxon>Rhodobacterales</taxon>
        <taxon>Paracoccaceae</taxon>
        <taxon>Allosediminivita</taxon>
    </lineage>
</organism>
<dbReference type="Gene3D" id="3.40.630.30">
    <property type="match status" value="1"/>
</dbReference>
<evidence type="ECO:0000313" key="4">
    <source>
        <dbReference type="EMBL" id="PTX51323.1"/>
    </source>
</evidence>
<proteinExistence type="predicted"/>
<gene>
    <name evidence="4" type="ORF">C8N44_10366</name>
</gene>
<reference evidence="4 5" key="1">
    <citation type="submission" date="2018-04" db="EMBL/GenBank/DDBJ databases">
        <title>Genomic Encyclopedia of Archaeal and Bacterial Type Strains, Phase II (KMG-II): from individual species to whole genera.</title>
        <authorList>
            <person name="Goeker M."/>
        </authorList>
    </citation>
    <scope>NUCLEOTIDE SEQUENCE [LARGE SCALE GENOMIC DNA]</scope>
    <source>
        <strain evidence="4 5">DSM 29329</strain>
    </source>
</reference>
<dbReference type="PANTHER" id="PTHR43877">
    <property type="entry name" value="AMINOALKYLPHOSPHONATE N-ACETYLTRANSFERASE-RELATED-RELATED"/>
    <property type="match status" value="1"/>
</dbReference>
<evidence type="ECO:0000313" key="5">
    <source>
        <dbReference type="Proteomes" id="UP000244069"/>
    </source>
</evidence>
<dbReference type="Pfam" id="PF13673">
    <property type="entry name" value="Acetyltransf_10"/>
    <property type="match status" value="1"/>
</dbReference>
<dbReference type="Proteomes" id="UP000244069">
    <property type="component" value="Unassembled WGS sequence"/>
</dbReference>
<evidence type="ECO:0000259" key="3">
    <source>
        <dbReference type="PROSITE" id="PS51186"/>
    </source>
</evidence>
<evidence type="ECO:0000256" key="2">
    <source>
        <dbReference type="ARBA" id="ARBA00023315"/>
    </source>
</evidence>
<sequence>MTGTVEITDDLPACHALRRTVFIEEQGISEPDEWDDLDADAVHLLARIDGRPVATARLLRDHEIGKIGRICVLEEARGTGLGAALVRFGLAHFEADPHITRVELGAQAHAEGFYRKLGFIPFGDLYDDAGIPHRMMRCTL</sequence>
<dbReference type="AlphaFoldDB" id="A0A2T6B5L4"/>
<dbReference type="PROSITE" id="PS51186">
    <property type="entry name" value="GNAT"/>
    <property type="match status" value="1"/>
</dbReference>
<name>A0A2T6B5L4_9RHOB</name>